<keyword evidence="5" id="KW-0732">Signal</keyword>
<evidence type="ECO:0000256" key="7">
    <source>
        <dbReference type="ARBA" id="ARBA00023237"/>
    </source>
</evidence>
<keyword evidence="3" id="KW-1134">Transmembrane beta strand</keyword>
<feature type="domain" description="Outer membrane protein beta-barrel" evidence="9">
    <location>
        <begin position="370"/>
        <end position="750"/>
    </location>
</feature>
<dbReference type="PANTHER" id="PTHR30069">
    <property type="entry name" value="TONB-DEPENDENT OUTER MEMBRANE RECEPTOR"/>
    <property type="match status" value="1"/>
</dbReference>
<accession>A0A3E4UT91</accession>
<dbReference type="InterPro" id="IPR039426">
    <property type="entry name" value="TonB-dep_rcpt-like"/>
</dbReference>
<dbReference type="GO" id="GO:0009279">
    <property type="term" value="C:cell outer membrane"/>
    <property type="evidence" value="ECO:0007669"/>
    <property type="project" value="UniProtKB-SubCell"/>
</dbReference>
<dbReference type="SUPFAM" id="SSF49464">
    <property type="entry name" value="Carboxypeptidase regulatory domain-like"/>
    <property type="match status" value="1"/>
</dbReference>
<dbReference type="GO" id="GO:0044718">
    <property type="term" value="P:siderophore transmembrane transport"/>
    <property type="evidence" value="ECO:0007669"/>
    <property type="project" value="TreeGrafter"/>
</dbReference>
<evidence type="ECO:0000256" key="8">
    <source>
        <dbReference type="SAM" id="Phobius"/>
    </source>
</evidence>
<dbReference type="AlphaFoldDB" id="A0A3E4UT91"/>
<dbReference type="InterPro" id="IPR036942">
    <property type="entry name" value="Beta-barrel_TonB_sf"/>
</dbReference>
<evidence type="ECO:0000256" key="1">
    <source>
        <dbReference type="ARBA" id="ARBA00004571"/>
    </source>
</evidence>
<keyword evidence="6 8" id="KW-0472">Membrane</keyword>
<dbReference type="InterPro" id="IPR041700">
    <property type="entry name" value="OMP_b-brl_3"/>
</dbReference>
<comment type="subcellular location">
    <subcellularLocation>
        <location evidence="1">Cell outer membrane</location>
        <topology evidence="1">Multi-pass membrane protein</topology>
    </subcellularLocation>
</comment>
<evidence type="ECO:0000256" key="4">
    <source>
        <dbReference type="ARBA" id="ARBA00022692"/>
    </source>
</evidence>
<gene>
    <name evidence="10" type="ORF">DXC34_01770</name>
</gene>
<keyword evidence="4 8" id="KW-0812">Transmembrane</keyword>
<organism evidence="10 11">
    <name type="scientific">Bacteroides stercoris</name>
    <dbReference type="NCBI Taxonomy" id="46506"/>
    <lineage>
        <taxon>Bacteria</taxon>
        <taxon>Pseudomonadati</taxon>
        <taxon>Bacteroidota</taxon>
        <taxon>Bacteroidia</taxon>
        <taxon>Bacteroidales</taxon>
        <taxon>Bacteroidaceae</taxon>
        <taxon>Bacteroides</taxon>
    </lineage>
</organism>
<proteinExistence type="predicted"/>
<name>A0A3E4UT91_BACSE</name>
<dbReference type="Proteomes" id="UP000261223">
    <property type="component" value="Unassembled WGS sequence"/>
</dbReference>
<dbReference type="EMBL" id="QSSV01000002">
    <property type="protein sequence ID" value="RGM15823.1"/>
    <property type="molecule type" value="Genomic_DNA"/>
</dbReference>
<evidence type="ECO:0000256" key="3">
    <source>
        <dbReference type="ARBA" id="ARBA00022452"/>
    </source>
</evidence>
<dbReference type="GO" id="GO:0015344">
    <property type="term" value="F:siderophore uptake transmembrane transporter activity"/>
    <property type="evidence" value="ECO:0007669"/>
    <property type="project" value="TreeGrafter"/>
</dbReference>
<comment type="caution">
    <text evidence="10">The sequence shown here is derived from an EMBL/GenBank/DDBJ whole genome shotgun (WGS) entry which is preliminary data.</text>
</comment>
<keyword evidence="8" id="KW-1133">Transmembrane helix</keyword>
<keyword evidence="2" id="KW-0813">Transport</keyword>
<feature type="transmembrane region" description="Helical" evidence="8">
    <location>
        <begin position="12"/>
        <end position="30"/>
    </location>
</feature>
<reference evidence="10 11" key="1">
    <citation type="submission" date="2018-08" db="EMBL/GenBank/DDBJ databases">
        <title>A genome reference for cultivated species of the human gut microbiota.</title>
        <authorList>
            <person name="Zou Y."/>
            <person name="Xue W."/>
            <person name="Luo G."/>
        </authorList>
    </citation>
    <scope>NUCLEOTIDE SEQUENCE [LARGE SCALE GENOMIC DNA]</scope>
    <source>
        <strain evidence="10 11">TF03-6</strain>
    </source>
</reference>
<evidence type="ECO:0000256" key="2">
    <source>
        <dbReference type="ARBA" id="ARBA00022448"/>
    </source>
</evidence>
<dbReference type="Gene3D" id="2.40.170.20">
    <property type="entry name" value="TonB-dependent receptor, beta-barrel domain"/>
    <property type="match status" value="1"/>
</dbReference>
<keyword evidence="7" id="KW-0998">Cell outer membrane</keyword>
<evidence type="ECO:0000259" key="9">
    <source>
        <dbReference type="Pfam" id="PF14905"/>
    </source>
</evidence>
<dbReference type="InterPro" id="IPR008969">
    <property type="entry name" value="CarboxyPept-like_regulatory"/>
</dbReference>
<evidence type="ECO:0000256" key="5">
    <source>
        <dbReference type="ARBA" id="ARBA00022729"/>
    </source>
</evidence>
<evidence type="ECO:0000256" key="6">
    <source>
        <dbReference type="ARBA" id="ARBA00023136"/>
    </source>
</evidence>
<dbReference type="RefSeq" id="WP_117741001.1">
    <property type="nucleotide sequence ID" value="NZ_QRUB01000003.1"/>
</dbReference>
<dbReference type="PANTHER" id="PTHR30069:SF29">
    <property type="entry name" value="HEMOGLOBIN AND HEMOGLOBIN-HAPTOGLOBIN-BINDING PROTEIN 1-RELATED"/>
    <property type="match status" value="1"/>
</dbReference>
<protein>
    <submittedName>
        <fullName evidence="10">TonB-dependent receptor</fullName>
    </submittedName>
</protein>
<dbReference type="Pfam" id="PF14905">
    <property type="entry name" value="OMP_b-brl_3"/>
    <property type="match status" value="1"/>
</dbReference>
<dbReference type="SUPFAM" id="SSF56935">
    <property type="entry name" value="Porins"/>
    <property type="match status" value="1"/>
</dbReference>
<evidence type="ECO:0000313" key="10">
    <source>
        <dbReference type="EMBL" id="RGM15823.1"/>
    </source>
</evidence>
<evidence type="ECO:0000313" key="11">
    <source>
        <dbReference type="Proteomes" id="UP000261223"/>
    </source>
</evidence>
<sequence length="771" mass="89100">MNKNDTNKIMHNFRFILLIALSIHTTFLFSQSNIKGMVCDADGMAILNANVVLWHDNSIVAQSINSEHGFLLKNIPADCYILNISHIGYQIKQITLDVKNSIDLGTIQLPSGYELDEVVVKSARKVTSYKNNLLHINVKETYLSELPNVESLLSNIPGVLRTNNKLTYFGKGQILLLINGREAKSSEEVNALQPSQITEIVVDNMPGAKYDSRYSSILNIKTTLEKPALMIYNTDTWGRHYSGTAGFTSQRKIKNTLIDYAYSFRKRKKTLYSKQIEENFQTGNAFERVFMDTTFSNRCSHDWHIGTQSKLKTGTLNMKYSGYCSSNKPEYLSSMQYASIGRENFDIQRTGKYEEQQHVATLDYLVDLKSKNTLRITADYLNQYNKDNGNATESSINSEKQTILNFQGRYNIYSLLTEYEHRFSNFVKLSVGARYSHVYNKNNSKENDISTFYNLRENRYALYAEGNFQWQKIVMLLGLRSERFDKRYHCTAQDVTNYKDLFFLPSFSLSYQLSENLQISLSGNNKVFLPSFSELTPITTYLNQYSYMIGNPLLKPTVRYDFGIGMVWLNKLNVKLEYNLIKNDRIAFSVPDERNAQVLKYTYTNIDRSRQFTGMLTFSDHLFNRHAINLSAGILIPNSRIPYMDQHLHRTTPSYFAQLYCNWQLGRMINFSFNYTFQSKSYDKADIYRATHNLGCNMSIVPIKNKLSFNIQVNDILKKATGNWETNYGYIRTQQFNNADSRNITLSLRYIFNSFKSIKQGSSNSEEIERL</sequence>
<keyword evidence="10" id="KW-0675">Receptor</keyword>